<protein>
    <recommendedName>
        <fullName evidence="4">DUF485 domain-containing protein</fullName>
    </recommendedName>
</protein>
<organism evidence="2 3">
    <name type="scientific">Pirellula staleyi (strain ATCC 27377 / DSM 6068 / ICPB 4128)</name>
    <name type="common">Pirella staleyi</name>
    <dbReference type="NCBI Taxonomy" id="530564"/>
    <lineage>
        <taxon>Bacteria</taxon>
        <taxon>Pseudomonadati</taxon>
        <taxon>Planctomycetota</taxon>
        <taxon>Planctomycetia</taxon>
        <taxon>Pirellulales</taxon>
        <taxon>Pirellulaceae</taxon>
        <taxon>Pirellula</taxon>
    </lineage>
</organism>
<dbReference type="eggNOG" id="COG3162">
    <property type="taxonomic scope" value="Bacteria"/>
</dbReference>
<name>D2QXN6_PIRSD</name>
<dbReference type="EMBL" id="CP001848">
    <property type="protein sequence ID" value="ADB16221.1"/>
    <property type="molecule type" value="Genomic_DNA"/>
</dbReference>
<gene>
    <name evidence="2" type="ordered locus">Psta_1546</name>
</gene>
<feature type="transmembrane region" description="Helical" evidence="1">
    <location>
        <begin position="24"/>
        <end position="46"/>
    </location>
</feature>
<evidence type="ECO:0000313" key="3">
    <source>
        <dbReference type="Proteomes" id="UP000001887"/>
    </source>
</evidence>
<keyword evidence="3" id="KW-1185">Reference proteome</keyword>
<dbReference type="KEGG" id="psl:Psta_1546"/>
<keyword evidence="1" id="KW-0472">Membrane</keyword>
<feature type="transmembrane region" description="Helical" evidence="1">
    <location>
        <begin position="58"/>
        <end position="82"/>
    </location>
</feature>
<keyword evidence="1" id="KW-0812">Transmembrane</keyword>
<dbReference type="InterPro" id="IPR007436">
    <property type="entry name" value="DUF485"/>
</dbReference>
<evidence type="ECO:0000313" key="2">
    <source>
        <dbReference type="EMBL" id="ADB16221.1"/>
    </source>
</evidence>
<evidence type="ECO:0000256" key="1">
    <source>
        <dbReference type="SAM" id="Phobius"/>
    </source>
</evidence>
<dbReference type="AlphaFoldDB" id="D2QXN6"/>
<reference evidence="2 3" key="1">
    <citation type="journal article" date="2009" name="Stand. Genomic Sci.">
        <title>Complete genome sequence of Pirellula staleyi type strain (ATCC 27377).</title>
        <authorList>
            <person name="Clum A."/>
            <person name="Tindall B.J."/>
            <person name="Sikorski J."/>
            <person name="Ivanova N."/>
            <person name="Mavrommatis K."/>
            <person name="Lucas S."/>
            <person name="Glavina del Rio T."/>
            <person name="Nolan M."/>
            <person name="Chen F."/>
            <person name="Tice H."/>
            <person name="Pitluck S."/>
            <person name="Cheng J.F."/>
            <person name="Chertkov O."/>
            <person name="Brettin T."/>
            <person name="Han C."/>
            <person name="Detter J.C."/>
            <person name="Kuske C."/>
            <person name="Bruce D."/>
            <person name="Goodwin L."/>
            <person name="Ovchinikova G."/>
            <person name="Pati A."/>
            <person name="Mikhailova N."/>
            <person name="Chen A."/>
            <person name="Palaniappan K."/>
            <person name="Land M."/>
            <person name="Hauser L."/>
            <person name="Chang Y.J."/>
            <person name="Jeffries C.D."/>
            <person name="Chain P."/>
            <person name="Rohde M."/>
            <person name="Goker M."/>
            <person name="Bristow J."/>
            <person name="Eisen J.A."/>
            <person name="Markowitz V."/>
            <person name="Hugenholtz P."/>
            <person name="Kyrpides N.C."/>
            <person name="Klenk H.P."/>
            <person name="Lapidus A."/>
        </authorList>
    </citation>
    <scope>NUCLEOTIDE SEQUENCE [LARGE SCALE GENOMIC DNA]</scope>
    <source>
        <strain evidence="3">ATCC 27377 / DSM 6068 / ICPB 4128</strain>
    </source>
</reference>
<dbReference type="HOGENOM" id="CLU_2288943_0_0_0"/>
<dbReference type="Pfam" id="PF04341">
    <property type="entry name" value="DUF485"/>
    <property type="match status" value="1"/>
</dbReference>
<dbReference type="Proteomes" id="UP000001887">
    <property type="component" value="Chromosome"/>
</dbReference>
<keyword evidence="1" id="KW-1133">Transmembrane helix</keyword>
<proteinExistence type="predicted"/>
<evidence type="ECO:0008006" key="4">
    <source>
        <dbReference type="Google" id="ProtNLM"/>
    </source>
</evidence>
<sequence length="101" mass="10541" precursor="true">MKSSSSPGPEAKSAEVDLTGGNPLATILFVLYTSFYAGFMVLSGLWPSAMGQPILGGVNLAIIYGLALILGAVVVAFIYMMFAGKPADERAADARRKEAAK</sequence>
<accession>D2QXN6</accession>
<dbReference type="STRING" id="530564.Psta_1546"/>